<evidence type="ECO:0000313" key="1">
    <source>
        <dbReference type="EMBL" id="PWN47608.1"/>
    </source>
</evidence>
<protein>
    <submittedName>
        <fullName evidence="1">Uncharacterized protein</fullName>
    </submittedName>
</protein>
<keyword evidence="2" id="KW-1185">Reference proteome</keyword>
<gene>
    <name evidence="1" type="ORF">IE53DRAFT_390266</name>
</gene>
<proteinExistence type="predicted"/>
<reference evidence="1 2" key="1">
    <citation type="journal article" date="2018" name="Mol. Biol. Evol.">
        <title>Broad Genomic Sampling Reveals a Smut Pathogenic Ancestry of the Fungal Clade Ustilaginomycotina.</title>
        <authorList>
            <person name="Kijpornyongpan T."/>
            <person name="Mondo S.J."/>
            <person name="Barry K."/>
            <person name="Sandor L."/>
            <person name="Lee J."/>
            <person name="Lipzen A."/>
            <person name="Pangilinan J."/>
            <person name="LaButti K."/>
            <person name="Hainaut M."/>
            <person name="Henrissat B."/>
            <person name="Grigoriev I.V."/>
            <person name="Spatafora J.W."/>
            <person name="Aime M.C."/>
        </authorList>
    </citation>
    <scope>NUCLEOTIDE SEQUENCE [LARGE SCALE GENOMIC DNA]</scope>
    <source>
        <strain evidence="1 2">SA 807</strain>
    </source>
</reference>
<sequence length="776" mass="86108">MNSVQRLFFQAKLDQLKPPTFPSPFEWSLPSTFSTTLRNLSFQGPSLIPDSLLSQPLQLSNNILSLTSRPPPAVLLSPLLPLLLLLFLMLSNSSTRHSLVGVFSELCVPILHPPFLKLPLFLISPHSEQPLPRSNALLSNLHYSLRLLLLKLGGHLSACKPEEEIDWLLDPPKLGDYIRSWGTILVWDQHCVHPSWLQKCRGFVDPLADAALASLKTVHPVVARSGKGKTDRKDALGLIYSLGAQGDGLDSADEGVRLFIQATNRRPPRGAGALSEDWYNERDSRRGKKPRAASGPWISKHEVAGSGEDFFQVWTPRSESSSSASDSDEELEEELRAEAEVLQRGQDVFYKYAGPMLLSLLHFSLAGGFSSPRITSVLRQTSYLVPSQNNGSERKKPQSPDSVPIDPALEPKLKDLPSVSQATADRTWRRLLETTQFVLDVMEEVGSLNPPCLNRSPTDGGPARPEEGGKGWQSALRVRLLHASVRGKIWDRIRSEVAVGSERGTEVYDEERNGNPINQEDLLATLCSFSVAPLACLQTMGIQPTLQERQDFIALWRHVGFYMGVEPGLLKQCFSDPKTCDRTLTCCVLHLFGRKEIDRDKSSGNIGPTIPVLISCSNRKPFRTSLSQHFSISRRLLGDHLSDSLGIPVTSALTTLVTDLTFLGMKIPILFGRLYPLRRRWETDRLRLARPLLRRLIAWNLGGNKDGSGRITNFVVYPFAGGAEDGEDVKFDSDEGKRLVRHWNSLMREMMVVSASSALFVGGAVVLGSWKLLSRS</sequence>
<evidence type="ECO:0000313" key="2">
    <source>
        <dbReference type="Proteomes" id="UP000245626"/>
    </source>
</evidence>
<dbReference type="EMBL" id="KZ820386">
    <property type="protein sequence ID" value="PWN47608.1"/>
    <property type="molecule type" value="Genomic_DNA"/>
</dbReference>
<name>A0ACD0NP76_9BASI</name>
<dbReference type="Proteomes" id="UP000245626">
    <property type="component" value="Unassembled WGS sequence"/>
</dbReference>
<accession>A0ACD0NP76</accession>
<organism evidence="1 2">
    <name type="scientific">Violaceomyces palustris</name>
    <dbReference type="NCBI Taxonomy" id="1673888"/>
    <lineage>
        <taxon>Eukaryota</taxon>
        <taxon>Fungi</taxon>
        <taxon>Dikarya</taxon>
        <taxon>Basidiomycota</taxon>
        <taxon>Ustilaginomycotina</taxon>
        <taxon>Ustilaginomycetes</taxon>
        <taxon>Violaceomycetales</taxon>
        <taxon>Violaceomycetaceae</taxon>
        <taxon>Violaceomyces</taxon>
    </lineage>
</organism>